<dbReference type="EMBL" id="BKCJ010976820">
    <property type="protein sequence ID" value="GFC58247.1"/>
    <property type="molecule type" value="Genomic_DNA"/>
</dbReference>
<proteinExistence type="predicted"/>
<feature type="non-terminal residue" evidence="1">
    <location>
        <position position="156"/>
    </location>
</feature>
<accession>A0A699Q4Y3</accession>
<gene>
    <name evidence="1" type="ORF">Tci_830217</name>
</gene>
<reference evidence="1" key="1">
    <citation type="journal article" date="2019" name="Sci. Rep.">
        <title>Draft genome of Tanacetum cinerariifolium, the natural source of mosquito coil.</title>
        <authorList>
            <person name="Yamashiro T."/>
            <person name="Shiraishi A."/>
            <person name="Satake H."/>
            <person name="Nakayama K."/>
        </authorList>
    </citation>
    <scope>NUCLEOTIDE SEQUENCE</scope>
</reference>
<evidence type="ECO:0000313" key="1">
    <source>
        <dbReference type="EMBL" id="GFC58247.1"/>
    </source>
</evidence>
<organism evidence="1">
    <name type="scientific">Tanacetum cinerariifolium</name>
    <name type="common">Dalmatian daisy</name>
    <name type="synonym">Chrysanthemum cinerariifolium</name>
    <dbReference type="NCBI Taxonomy" id="118510"/>
    <lineage>
        <taxon>Eukaryota</taxon>
        <taxon>Viridiplantae</taxon>
        <taxon>Streptophyta</taxon>
        <taxon>Embryophyta</taxon>
        <taxon>Tracheophyta</taxon>
        <taxon>Spermatophyta</taxon>
        <taxon>Magnoliopsida</taxon>
        <taxon>eudicotyledons</taxon>
        <taxon>Gunneridae</taxon>
        <taxon>Pentapetalae</taxon>
        <taxon>asterids</taxon>
        <taxon>campanulids</taxon>
        <taxon>Asterales</taxon>
        <taxon>Asteraceae</taxon>
        <taxon>Asteroideae</taxon>
        <taxon>Anthemideae</taxon>
        <taxon>Anthemidinae</taxon>
        <taxon>Tanacetum</taxon>
    </lineage>
</organism>
<protein>
    <submittedName>
        <fullName evidence="1">Uncharacterized protein</fullName>
    </submittedName>
</protein>
<name>A0A699Q4Y3_TANCI</name>
<sequence>MQDRENINKTSAFPHESLPRVTSFDADEGSMQQRLQELMKLYTSLQRQQSQMAAKIKDQDLEISGLKARVKVAAASVSPVAGVLVAGVLTVSGSFPTVSAIFTTASVVTPYTRRPRGITIRGSQHIRSLIIGAKDEGKQKVVESKVPKKRKLQEQI</sequence>
<comment type="caution">
    <text evidence="1">The sequence shown here is derived from an EMBL/GenBank/DDBJ whole genome shotgun (WGS) entry which is preliminary data.</text>
</comment>
<dbReference type="AlphaFoldDB" id="A0A699Q4Y3"/>